<dbReference type="PRINTS" id="PR00418">
    <property type="entry name" value="TPI2FAMILY"/>
</dbReference>
<dbReference type="GO" id="GO:0006261">
    <property type="term" value="P:DNA-templated DNA replication"/>
    <property type="evidence" value="ECO:0007669"/>
    <property type="project" value="UniProtKB-UniRule"/>
</dbReference>
<keyword evidence="4 11" id="KW-0479">Metal-binding</keyword>
<dbReference type="Pfam" id="PF21249">
    <property type="entry name" value="GyrB_hook"/>
    <property type="match status" value="1"/>
</dbReference>
<dbReference type="EC" id="5.6.2.2" evidence="11"/>
<dbReference type="CDD" id="cd16928">
    <property type="entry name" value="HATPase_GyrB-like"/>
    <property type="match status" value="1"/>
</dbReference>
<organism evidence="14 15">
    <name type="scientific">Tardibacter chloracetimidivorans</name>
    <dbReference type="NCBI Taxonomy" id="1921510"/>
    <lineage>
        <taxon>Bacteria</taxon>
        <taxon>Pseudomonadati</taxon>
        <taxon>Pseudomonadota</taxon>
        <taxon>Alphaproteobacteria</taxon>
        <taxon>Sphingomonadales</taxon>
        <taxon>Sphingomonadaceae</taxon>
        <taxon>Tardibacter</taxon>
    </lineage>
</organism>
<feature type="binding site" evidence="11">
    <location>
        <position position="510"/>
    </location>
    <ligand>
        <name>Mg(2+)</name>
        <dbReference type="ChEBI" id="CHEBI:18420"/>
        <label>1</label>
        <note>catalytic</note>
    </ligand>
</feature>
<dbReference type="CDD" id="cd00822">
    <property type="entry name" value="TopoII_Trans_DNA_gyrase"/>
    <property type="match status" value="1"/>
</dbReference>
<keyword evidence="15" id="KW-1185">Reference proteome</keyword>
<dbReference type="PROSITE" id="PS50880">
    <property type="entry name" value="TOPRIM"/>
    <property type="match status" value="1"/>
</dbReference>
<evidence type="ECO:0000256" key="1">
    <source>
        <dbReference type="ARBA" id="ARBA00000185"/>
    </source>
</evidence>
<evidence type="ECO:0000256" key="12">
    <source>
        <dbReference type="SAM" id="MobiDB-lite"/>
    </source>
</evidence>
<keyword evidence="6 11" id="KW-0067">ATP-binding</keyword>
<dbReference type="AlphaFoldDB" id="A0A1L3ZZR8"/>
<dbReference type="InterPro" id="IPR013506">
    <property type="entry name" value="Topo_IIA_bsu_dom2"/>
</dbReference>
<dbReference type="PANTHER" id="PTHR45866">
    <property type="entry name" value="DNA GYRASE/TOPOISOMERASE SUBUNIT B"/>
    <property type="match status" value="1"/>
</dbReference>
<dbReference type="InterPro" id="IPR036890">
    <property type="entry name" value="HATPase_C_sf"/>
</dbReference>
<dbReference type="InterPro" id="IPR001241">
    <property type="entry name" value="Topo_IIA"/>
</dbReference>
<gene>
    <name evidence="11" type="primary">gyrB</name>
    <name evidence="14" type="ORF">BSL82_12485</name>
</gene>
<dbReference type="NCBIfam" id="TIGR01059">
    <property type="entry name" value="gyrB"/>
    <property type="match status" value="1"/>
</dbReference>
<feature type="binding site" evidence="11">
    <location>
        <position position="436"/>
    </location>
    <ligand>
        <name>Mg(2+)</name>
        <dbReference type="ChEBI" id="CHEBI:18420"/>
        <label>1</label>
        <note>catalytic</note>
    </ligand>
</feature>
<dbReference type="SUPFAM" id="SSF55874">
    <property type="entry name" value="ATPase domain of HSP90 chaperone/DNA topoisomerase II/histidine kinase"/>
    <property type="match status" value="1"/>
</dbReference>
<accession>A0A1L3ZZR8</accession>
<proteinExistence type="inferred from homology"/>
<evidence type="ECO:0000256" key="7">
    <source>
        <dbReference type="ARBA" id="ARBA00022842"/>
    </source>
</evidence>
<keyword evidence="9" id="KW-0238">DNA-binding</keyword>
<dbReference type="CDD" id="cd03366">
    <property type="entry name" value="TOPRIM_TopoIIA_GyrB"/>
    <property type="match status" value="1"/>
</dbReference>
<dbReference type="InterPro" id="IPR018522">
    <property type="entry name" value="TopoIIA_CS"/>
</dbReference>
<dbReference type="GO" id="GO:0005737">
    <property type="term" value="C:cytoplasm"/>
    <property type="evidence" value="ECO:0007669"/>
    <property type="project" value="UniProtKB-SubCell"/>
</dbReference>
<dbReference type="InterPro" id="IPR000565">
    <property type="entry name" value="Topo_IIA_B"/>
</dbReference>
<keyword evidence="10 11" id="KW-0413">Isomerase</keyword>
<keyword evidence="8 11" id="KW-0799">Topoisomerase</keyword>
<evidence type="ECO:0000256" key="10">
    <source>
        <dbReference type="ARBA" id="ARBA00023235"/>
    </source>
</evidence>
<protein>
    <recommendedName>
        <fullName evidence="11">DNA gyrase subunit B</fullName>
        <ecNumber evidence="11">5.6.2.2</ecNumber>
    </recommendedName>
</protein>
<evidence type="ECO:0000313" key="15">
    <source>
        <dbReference type="Proteomes" id="UP000182063"/>
    </source>
</evidence>
<dbReference type="FunFam" id="3.30.565.10:FF:000002">
    <property type="entry name" value="DNA gyrase subunit B"/>
    <property type="match status" value="1"/>
</dbReference>
<evidence type="ECO:0000256" key="5">
    <source>
        <dbReference type="ARBA" id="ARBA00022741"/>
    </source>
</evidence>
<dbReference type="HAMAP" id="MF_01898">
    <property type="entry name" value="GyrB"/>
    <property type="match status" value="1"/>
</dbReference>
<feature type="region of interest" description="Disordered" evidence="12">
    <location>
        <begin position="712"/>
        <end position="732"/>
    </location>
</feature>
<keyword evidence="5 11" id="KW-0547">Nucleotide-binding</keyword>
<dbReference type="InterPro" id="IPR006171">
    <property type="entry name" value="TOPRIM_dom"/>
</dbReference>
<feature type="domain" description="Toprim" evidence="13">
    <location>
        <begin position="430"/>
        <end position="545"/>
    </location>
</feature>
<keyword evidence="7 11" id="KW-0460">Magnesium</keyword>
<dbReference type="GO" id="GO:0005694">
    <property type="term" value="C:chromosome"/>
    <property type="evidence" value="ECO:0007669"/>
    <property type="project" value="InterPro"/>
</dbReference>
<dbReference type="Pfam" id="PF00204">
    <property type="entry name" value="DNA_gyraseB"/>
    <property type="match status" value="1"/>
</dbReference>
<dbReference type="SMART" id="SM00433">
    <property type="entry name" value="TOP2c"/>
    <property type="match status" value="1"/>
</dbReference>
<evidence type="ECO:0000256" key="6">
    <source>
        <dbReference type="ARBA" id="ARBA00022840"/>
    </source>
</evidence>
<feature type="site" description="Interaction with DNA" evidence="11">
    <location>
        <position position="461"/>
    </location>
</feature>
<dbReference type="Pfam" id="PF02518">
    <property type="entry name" value="HATPase_c"/>
    <property type="match status" value="1"/>
</dbReference>
<dbReference type="InterPro" id="IPR003594">
    <property type="entry name" value="HATPase_dom"/>
</dbReference>
<dbReference type="PRINTS" id="PR01159">
    <property type="entry name" value="DNAGYRASEB"/>
</dbReference>
<comment type="subunit">
    <text evidence="11">Heterotetramer, composed of two GyrA and two GyrB chains. In the heterotetramer, GyrA contains the active site tyrosine that forms a transient covalent intermediate with DNA, while GyrB binds cofactors and catalyzes ATP hydrolysis.</text>
</comment>
<dbReference type="InterPro" id="IPR014721">
    <property type="entry name" value="Ribsml_uS5_D2-typ_fold_subgr"/>
</dbReference>
<dbReference type="InterPro" id="IPR013759">
    <property type="entry name" value="Topo_IIA_B_C"/>
</dbReference>
<dbReference type="STRING" id="1921510.BSL82_12485"/>
<dbReference type="PROSITE" id="PS00177">
    <property type="entry name" value="TOPOISOMERASE_II"/>
    <property type="match status" value="1"/>
</dbReference>
<sequence length="821" mass="90615">MASEAPQNNDYGADSIKVLKGLDAVRKRPGMYIGDTDDGSGLHHMVFEVSDNAIDEALAGHCDRILIILNPDGSVTVEDNGRGIPTGIHAGEGVSAAEVIMTQLHAGGKFENTSDSNAYKVSGGLHGVGVSVVNALSDWLDLRIWRDGEEHYMRFRRGDAEAPLKVVGPANDKRGTQVTFFPSPATFKITEFDFEKLEHRYRELAFLNSGVRLFLIDARHAERKEVELYYEGGIAAFVKYLDRAKTPLMPEPVAIHGHRDEVGIDVALEWNDSYYEQVLCFTNNIPQRDGGTHLAAFRAALTRTLNNYAEKSGALKKEKVSLTGDDMREGLTAIVSVKLPDPKFSSQTKDKLVSSEVRQPLESLMADKLAEWLEENPGHARSIIHKVIDAAAAREAARKARELTRRKGVMDIASLPGKLADCQERDPSKCELFLVEGDSAGGSAKQGRDRKTQAILPLKGKILNVERARFDRMLSSKEIGTLIQALGTGIGRDDFNLEKLRYHKVIIMTDADVDGAHIRTLLLTFFYRQMPELIRAGHIYIAQPPLYKVARGRSEVYLKDNAALDQYLVDAGIGGLVLETAEGSRSGADLRTLVDHARRFRTLMTYAPRRYDARLLEALALTGGLDPAITAEDARRAAAERLVAWFGDAADWQIESVADGYHFSRADRGVTDHYVVDLPFLASAEARKLHGLAAEEAASYARPSRLVTVKQAAAREDEDGEGQPPQQSAGRTIRLPSELLEAIFEAGRKGLSIQRYKGLGEMNAEQLWETTLDQSNRSMLQVEIGQADLADEIFTKLMGDVVEPRREFIQENALSVANLDV</sequence>
<evidence type="ECO:0000256" key="8">
    <source>
        <dbReference type="ARBA" id="ARBA00023029"/>
    </source>
</evidence>
<evidence type="ECO:0000256" key="9">
    <source>
        <dbReference type="ARBA" id="ARBA00023125"/>
    </source>
</evidence>
<dbReference type="GO" id="GO:0003918">
    <property type="term" value="F:DNA topoisomerase type II (double strand cut, ATP-hydrolyzing) activity"/>
    <property type="evidence" value="ECO:0007669"/>
    <property type="project" value="UniProtKB-UniRule"/>
</dbReference>
<dbReference type="KEGG" id="sphj:BSL82_12485"/>
<feature type="site" description="Interaction with DNA" evidence="11">
    <location>
        <position position="464"/>
    </location>
</feature>
<evidence type="ECO:0000256" key="4">
    <source>
        <dbReference type="ARBA" id="ARBA00022723"/>
    </source>
</evidence>
<dbReference type="Gene3D" id="3.30.230.10">
    <property type="match status" value="1"/>
</dbReference>
<comment type="catalytic activity">
    <reaction evidence="1 11">
        <text>ATP-dependent breakage, passage and rejoining of double-stranded DNA.</text>
        <dbReference type="EC" id="5.6.2.2"/>
    </reaction>
</comment>
<dbReference type="GO" id="GO:0046872">
    <property type="term" value="F:metal ion binding"/>
    <property type="evidence" value="ECO:0007669"/>
    <property type="project" value="UniProtKB-KW"/>
</dbReference>
<dbReference type="InterPro" id="IPR013760">
    <property type="entry name" value="Topo_IIA-like_dom_sf"/>
</dbReference>
<dbReference type="Gene3D" id="3.40.50.670">
    <property type="match status" value="2"/>
</dbReference>
<keyword evidence="3 11" id="KW-0963">Cytoplasm</keyword>
<dbReference type="SMART" id="SM00387">
    <property type="entry name" value="HATPase_c"/>
    <property type="match status" value="1"/>
</dbReference>
<comment type="miscellaneous">
    <text evidence="11">Few gyrases are as efficient as E.coli at forming negative supercoils. Not all organisms have 2 type II topoisomerases; in organisms with a single type II topoisomerase this enzyme also has to decatenate newly replicated chromosomes.</text>
</comment>
<dbReference type="Pfam" id="PF00986">
    <property type="entry name" value="DNA_gyraseB_C"/>
    <property type="match status" value="1"/>
</dbReference>
<dbReference type="GO" id="GO:0003677">
    <property type="term" value="F:DNA binding"/>
    <property type="evidence" value="ECO:0007669"/>
    <property type="project" value="UniProtKB-KW"/>
</dbReference>
<dbReference type="GO" id="GO:0006265">
    <property type="term" value="P:DNA topological change"/>
    <property type="evidence" value="ECO:0007669"/>
    <property type="project" value="UniProtKB-UniRule"/>
</dbReference>
<dbReference type="InterPro" id="IPR020568">
    <property type="entry name" value="Ribosomal_Su5_D2-typ_SF"/>
</dbReference>
<dbReference type="Proteomes" id="UP000182063">
    <property type="component" value="Chromosome"/>
</dbReference>
<evidence type="ECO:0000256" key="11">
    <source>
        <dbReference type="HAMAP-Rule" id="MF_01898"/>
    </source>
</evidence>
<feature type="binding site" evidence="11">
    <location>
        <position position="510"/>
    </location>
    <ligand>
        <name>Mg(2+)</name>
        <dbReference type="ChEBI" id="CHEBI:18420"/>
        <label>2</label>
    </ligand>
</feature>
<dbReference type="PANTHER" id="PTHR45866:SF1">
    <property type="entry name" value="DNA GYRASE SUBUNIT B, MITOCHONDRIAL"/>
    <property type="match status" value="1"/>
</dbReference>
<dbReference type="NCBIfam" id="NF011501">
    <property type="entry name" value="PRK14939.1"/>
    <property type="match status" value="1"/>
</dbReference>
<dbReference type="Gene3D" id="3.30.565.10">
    <property type="entry name" value="Histidine kinase-like ATPase, C-terminal domain"/>
    <property type="match status" value="1"/>
</dbReference>
<comment type="cofactor">
    <cofactor evidence="11">
        <name>Mg(2+)</name>
        <dbReference type="ChEBI" id="CHEBI:18420"/>
    </cofactor>
    <cofactor evidence="11">
        <name>Mn(2+)</name>
        <dbReference type="ChEBI" id="CHEBI:29035"/>
    </cofactor>
    <cofactor evidence="11">
        <name>Ca(2+)</name>
        <dbReference type="ChEBI" id="CHEBI:29108"/>
    </cofactor>
    <text evidence="11">Binds two Mg(2+) per subunit. The magnesium ions form salt bridges with both the protein and the DNA. Can also accept other divalent metal cations, such as Mn(2+) or Ca(2+).</text>
</comment>
<feature type="binding site" evidence="11">
    <location>
        <position position="512"/>
    </location>
    <ligand>
        <name>Mg(2+)</name>
        <dbReference type="ChEBI" id="CHEBI:18420"/>
        <label>2</label>
    </ligand>
</feature>
<dbReference type="FunFam" id="3.30.230.10:FF:000005">
    <property type="entry name" value="DNA gyrase subunit B"/>
    <property type="match status" value="1"/>
</dbReference>
<dbReference type="InterPro" id="IPR034160">
    <property type="entry name" value="TOPRIM_GyrB"/>
</dbReference>
<name>A0A1L3ZZR8_9SPHN</name>
<dbReference type="InterPro" id="IPR049353">
    <property type="entry name" value="GyrB_hook"/>
</dbReference>
<dbReference type="InterPro" id="IPR011557">
    <property type="entry name" value="GyrB"/>
</dbReference>
<reference evidence="15" key="1">
    <citation type="submission" date="2016-11" db="EMBL/GenBank/DDBJ databases">
        <title>Complete Genome Sequence of alachlor-degrading Sphingomonas sp. strain JJ-A5.</title>
        <authorList>
            <person name="Lee H."/>
            <person name="Ka J.-O."/>
        </authorList>
    </citation>
    <scope>NUCLEOTIDE SEQUENCE [LARGE SCALE GENOMIC DNA]</scope>
    <source>
        <strain evidence="15">JJ-A5</strain>
    </source>
</reference>
<evidence type="ECO:0000256" key="2">
    <source>
        <dbReference type="ARBA" id="ARBA00010708"/>
    </source>
</evidence>
<dbReference type="FunFam" id="3.40.50.670:FF:000007">
    <property type="entry name" value="DNA gyrase subunit B"/>
    <property type="match status" value="1"/>
</dbReference>
<dbReference type="GO" id="GO:0005524">
    <property type="term" value="F:ATP binding"/>
    <property type="evidence" value="ECO:0007669"/>
    <property type="project" value="UniProtKB-UniRule"/>
</dbReference>
<evidence type="ECO:0000313" key="14">
    <source>
        <dbReference type="EMBL" id="API61131.1"/>
    </source>
</evidence>
<dbReference type="Pfam" id="PF01751">
    <property type="entry name" value="Toprim"/>
    <property type="match status" value="1"/>
</dbReference>
<evidence type="ECO:0000256" key="3">
    <source>
        <dbReference type="ARBA" id="ARBA00022490"/>
    </source>
</evidence>
<dbReference type="NCBIfam" id="NF004189">
    <property type="entry name" value="PRK05644.1"/>
    <property type="match status" value="1"/>
</dbReference>
<evidence type="ECO:0000259" key="13">
    <source>
        <dbReference type="PROSITE" id="PS50880"/>
    </source>
</evidence>
<dbReference type="EMBL" id="CP018221">
    <property type="protein sequence ID" value="API61131.1"/>
    <property type="molecule type" value="Genomic_DNA"/>
</dbReference>
<dbReference type="SUPFAM" id="SSF54211">
    <property type="entry name" value="Ribosomal protein S5 domain 2-like"/>
    <property type="match status" value="1"/>
</dbReference>
<comment type="function">
    <text evidence="11">A type II topoisomerase that negatively supercoils closed circular double-stranded (ds) DNA in an ATP-dependent manner to modulate DNA topology and maintain chromosomes in an underwound state. Negative supercoiling favors strand separation, and DNA replication, transcription, recombination and repair, all of which involve strand separation. Also able to catalyze the interconversion of other topological isomers of dsDNA rings, including catenanes and knotted rings. Type II topoisomerases break and join 2 DNA strands simultaneously in an ATP-dependent manner.</text>
</comment>
<dbReference type="SUPFAM" id="SSF56719">
    <property type="entry name" value="Type II DNA topoisomerase"/>
    <property type="match status" value="1"/>
</dbReference>
<comment type="subcellular location">
    <subcellularLocation>
        <location evidence="11">Cytoplasm</location>
    </subcellularLocation>
</comment>
<dbReference type="InterPro" id="IPR002288">
    <property type="entry name" value="DNA_gyrase_B_C"/>
</dbReference>
<comment type="similarity">
    <text evidence="2 11">Belongs to the type II topoisomerase GyrB family.</text>
</comment>